<dbReference type="EMBL" id="JBHSWT010000313">
    <property type="protein sequence ID" value="MFC6771242.1"/>
    <property type="molecule type" value="Genomic_DNA"/>
</dbReference>
<dbReference type="Proteomes" id="UP001596274">
    <property type="component" value="Unassembled WGS sequence"/>
</dbReference>
<accession>A0ABD5T1V3</accession>
<evidence type="ECO:0000313" key="2">
    <source>
        <dbReference type="Proteomes" id="UP001596274"/>
    </source>
</evidence>
<feature type="non-terminal residue" evidence="1">
    <location>
        <position position="42"/>
    </location>
</feature>
<evidence type="ECO:0000313" key="1">
    <source>
        <dbReference type="EMBL" id="MFC6771242.1"/>
    </source>
</evidence>
<reference evidence="1 2" key="1">
    <citation type="journal article" date="2019" name="Int. J. Syst. Evol. Microbiol.">
        <title>The Global Catalogue of Microorganisms (GCM) 10K type strain sequencing project: providing services to taxonomists for standard genome sequencing and annotation.</title>
        <authorList>
            <consortium name="The Broad Institute Genomics Platform"/>
            <consortium name="The Broad Institute Genome Sequencing Center for Infectious Disease"/>
            <person name="Wu L."/>
            <person name="Ma J."/>
        </authorList>
    </citation>
    <scope>NUCLEOTIDE SEQUENCE [LARGE SCALE GENOMIC DNA]</scope>
    <source>
        <strain evidence="1 2">PJ61</strain>
    </source>
</reference>
<protein>
    <submittedName>
        <fullName evidence="1">DUF359 domain-containing protein</fullName>
    </submittedName>
</protein>
<sequence length="42" mass="4280">MLTLPDSLRDAFKDPLGPVTTDATALIAAAASTRDEHGGDAP</sequence>
<organism evidence="1 2">
    <name type="scientific">Halorubrum pallidum</name>
    <dbReference type="NCBI Taxonomy" id="1526114"/>
    <lineage>
        <taxon>Archaea</taxon>
        <taxon>Methanobacteriati</taxon>
        <taxon>Methanobacteriota</taxon>
        <taxon>Stenosarchaea group</taxon>
        <taxon>Halobacteria</taxon>
        <taxon>Halobacteriales</taxon>
        <taxon>Haloferacaceae</taxon>
        <taxon>Halorubrum</taxon>
    </lineage>
</organism>
<dbReference type="AlphaFoldDB" id="A0ABD5T1V3"/>
<gene>
    <name evidence="1" type="ORF">ACFQDD_06885</name>
</gene>
<name>A0ABD5T1V3_9EURY</name>
<keyword evidence="2" id="KW-1185">Reference proteome</keyword>
<comment type="caution">
    <text evidence="1">The sequence shown here is derived from an EMBL/GenBank/DDBJ whole genome shotgun (WGS) entry which is preliminary data.</text>
</comment>
<proteinExistence type="predicted"/>